<dbReference type="AlphaFoldDB" id="A0AAE1WM18"/>
<comment type="caution">
    <text evidence="1">The sequence shown here is derived from an EMBL/GenBank/DDBJ whole genome shotgun (WGS) entry which is preliminary data.</text>
</comment>
<organism evidence="1 2">
    <name type="scientific">Sesamum angolense</name>
    <dbReference type="NCBI Taxonomy" id="2727404"/>
    <lineage>
        <taxon>Eukaryota</taxon>
        <taxon>Viridiplantae</taxon>
        <taxon>Streptophyta</taxon>
        <taxon>Embryophyta</taxon>
        <taxon>Tracheophyta</taxon>
        <taxon>Spermatophyta</taxon>
        <taxon>Magnoliopsida</taxon>
        <taxon>eudicotyledons</taxon>
        <taxon>Gunneridae</taxon>
        <taxon>Pentapetalae</taxon>
        <taxon>asterids</taxon>
        <taxon>lamiids</taxon>
        <taxon>Lamiales</taxon>
        <taxon>Pedaliaceae</taxon>
        <taxon>Sesamum</taxon>
    </lineage>
</organism>
<gene>
    <name evidence="1" type="ORF">Sango_1746300</name>
</gene>
<sequence>MKRPASSDEIAWLASLLVNISGRLNEKLGLNRVDDTQRGTGWSYVEVQGGMRSVYGPMETLKVVFYSLLSWIMWLVEAGVRFMRTNGLRVVEVSTSKLESMVMLNVILLVLLSRW</sequence>
<protein>
    <submittedName>
        <fullName evidence="1">Uncharacterized protein</fullName>
    </submittedName>
</protein>
<dbReference type="EMBL" id="JACGWL010000009">
    <property type="protein sequence ID" value="KAK4395920.1"/>
    <property type="molecule type" value="Genomic_DNA"/>
</dbReference>
<dbReference type="Proteomes" id="UP001289374">
    <property type="component" value="Unassembled WGS sequence"/>
</dbReference>
<dbReference type="PANTHER" id="PTHR31801">
    <property type="entry name" value="ALTERED INHERITANCE OF MITOCHONDRIA PROTEIN 24, MITOCHONDRIAL"/>
    <property type="match status" value="1"/>
</dbReference>
<accession>A0AAE1WM18</accession>
<evidence type="ECO:0000313" key="1">
    <source>
        <dbReference type="EMBL" id="KAK4395920.1"/>
    </source>
</evidence>
<dbReference type="PANTHER" id="PTHR31801:SF1">
    <property type="entry name" value="SPHINGOMYELIN PHOSPHODIESTERASE"/>
    <property type="match status" value="1"/>
</dbReference>
<keyword evidence="2" id="KW-1185">Reference proteome</keyword>
<evidence type="ECO:0000313" key="2">
    <source>
        <dbReference type="Proteomes" id="UP001289374"/>
    </source>
</evidence>
<reference evidence="1" key="2">
    <citation type="journal article" date="2024" name="Plant">
        <title>Genomic evolution and insights into agronomic trait innovations of Sesamum species.</title>
        <authorList>
            <person name="Miao H."/>
            <person name="Wang L."/>
            <person name="Qu L."/>
            <person name="Liu H."/>
            <person name="Sun Y."/>
            <person name="Le M."/>
            <person name="Wang Q."/>
            <person name="Wei S."/>
            <person name="Zheng Y."/>
            <person name="Lin W."/>
            <person name="Duan Y."/>
            <person name="Cao H."/>
            <person name="Xiong S."/>
            <person name="Wang X."/>
            <person name="Wei L."/>
            <person name="Li C."/>
            <person name="Ma Q."/>
            <person name="Ju M."/>
            <person name="Zhao R."/>
            <person name="Li G."/>
            <person name="Mu C."/>
            <person name="Tian Q."/>
            <person name="Mei H."/>
            <person name="Zhang T."/>
            <person name="Gao T."/>
            <person name="Zhang H."/>
        </authorList>
    </citation>
    <scope>NUCLEOTIDE SEQUENCE</scope>
    <source>
        <tissue evidence="1">Leaf</tissue>
    </source>
</reference>
<name>A0AAE1WM18_9LAMI</name>
<proteinExistence type="predicted"/>
<reference evidence="1" key="1">
    <citation type="submission" date="2020-06" db="EMBL/GenBank/DDBJ databases">
        <authorList>
            <person name="Li T."/>
            <person name="Hu X."/>
            <person name="Zhang T."/>
            <person name="Song X."/>
            <person name="Zhang H."/>
            <person name="Dai N."/>
            <person name="Sheng W."/>
            <person name="Hou X."/>
            <person name="Wei L."/>
        </authorList>
    </citation>
    <scope>NUCLEOTIDE SEQUENCE</scope>
    <source>
        <strain evidence="1">K16</strain>
        <tissue evidence="1">Leaf</tissue>
    </source>
</reference>